<evidence type="ECO:0000313" key="2">
    <source>
        <dbReference type="EMBL" id="CAK7898904.1"/>
    </source>
</evidence>
<proteinExistence type="predicted"/>
<name>A0ABP0EAZ1_9ASCO</name>
<feature type="compositionally biased region" description="Low complexity" evidence="1">
    <location>
        <begin position="80"/>
        <end position="92"/>
    </location>
</feature>
<feature type="compositionally biased region" description="Polar residues" evidence="1">
    <location>
        <begin position="220"/>
        <end position="236"/>
    </location>
</feature>
<feature type="region of interest" description="Disordered" evidence="1">
    <location>
        <begin position="1"/>
        <end position="25"/>
    </location>
</feature>
<protein>
    <submittedName>
        <fullName evidence="2">Uncharacterized protein</fullName>
    </submittedName>
</protein>
<feature type="region of interest" description="Disordered" evidence="1">
    <location>
        <begin position="349"/>
        <end position="368"/>
    </location>
</feature>
<gene>
    <name evidence="2" type="ORF">CAAN4_C00232</name>
</gene>
<organism evidence="2 3">
    <name type="scientific">[Candida] anglica</name>
    <dbReference type="NCBI Taxonomy" id="148631"/>
    <lineage>
        <taxon>Eukaryota</taxon>
        <taxon>Fungi</taxon>
        <taxon>Dikarya</taxon>
        <taxon>Ascomycota</taxon>
        <taxon>Saccharomycotina</taxon>
        <taxon>Pichiomycetes</taxon>
        <taxon>Debaryomycetaceae</taxon>
        <taxon>Kurtzmaniella</taxon>
    </lineage>
</organism>
<reference evidence="2 3" key="1">
    <citation type="submission" date="2024-01" db="EMBL/GenBank/DDBJ databases">
        <authorList>
            <consortium name="Genoscope - CEA"/>
            <person name="William W."/>
        </authorList>
    </citation>
    <scope>NUCLEOTIDE SEQUENCE [LARGE SCALE GENOMIC DNA]</scope>
    <source>
        <strain evidence="2 3">29B2s-10</strain>
    </source>
</reference>
<sequence length="541" mass="58751">MSPETPVKRKRGRPPKAGSLSNQITTTMNINVNTSSFNNSPTAENNSNMMVKRGVPDISKPFMKVSPTPRSRKRSRREGSLSSSSSASSAGSPLQERINASNYQHHLQHQQYLHHQHQNGYTMTTPLSQSVTSSSFTPYNSRAIENIAMITQSNDSSFLPIYNTPPSSSVKNQFQTNYWATPPFAQQIVSHDVHALSTPTNSVTSDTKPPSSTKRKSVTTREPSSGTVSNSVNKLSPKSKGSKNLLPAASIRSNETSTEDSNDFILKLMIDDSGKAVLRDDIFGTRDEVPKKKKKMTNVQQPQQQQQPRLTHSNSVIGIESMTDSRQVQHPLRRHNSDFAVQVTPSVSSHSSSLSSVNEDIPQSLLPTTPKIKDNYLLSGPNGHTGLTPNASNLTYNLTPSFNATIYSMMSINSPSQKKFNPAQLFTSSQEFFSSQSQASAANGSCSGSTESEEDTINIADLMNMGSNTSLDAMANKQTFPIVSAMSTSASSSTSTSDPSTVSSTYQGVVGGISSPDQPHDDTSDARLALRKIIHVKRARN</sequence>
<accession>A0ABP0EAZ1</accession>
<keyword evidence="3" id="KW-1185">Reference proteome</keyword>
<feature type="compositionally biased region" description="Polar residues" evidence="1">
    <location>
        <begin position="197"/>
        <end position="212"/>
    </location>
</feature>
<dbReference type="EMBL" id="OZ004255">
    <property type="protein sequence ID" value="CAK7898904.1"/>
    <property type="molecule type" value="Genomic_DNA"/>
</dbReference>
<evidence type="ECO:0000313" key="3">
    <source>
        <dbReference type="Proteomes" id="UP001497600"/>
    </source>
</evidence>
<feature type="region of interest" description="Disordered" evidence="1">
    <location>
        <begin position="287"/>
        <end position="312"/>
    </location>
</feature>
<feature type="region of interest" description="Disordered" evidence="1">
    <location>
        <begin position="53"/>
        <end position="94"/>
    </location>
</feature>
<feature type="region of interest" description="Disordered" evidence="1">
    <location>
        <begin position="197"/>
        <end position="260"/>
    </location>
</feature>
<evidence type="ECO:0000256" key="1">
    <source>
        <dbReference type="SAM" id="MobiDB-lite"/>
    </source>
</evidence>
<dbReference type="Proteomes" id="UP001497600">
    <property type="component" value="Chromosome C"/>
</dbReference>